<dbReference type="NCBIfam" id="TIGR01726">
    <property type="entry name" value="HEQRo_perm_3TM"/>
    <property type="match status" value="1"/>
</dbReference>
<evidence type="ECO:0000256" key="8">
    <source>
        <dbReference type="ARBA" id="ARBA00023136"/>
    </source>
</evidence>
<evidence type="ECO:0000256" key="6">
    <source>
        <dbReference type="ARBA" id="ARBA00022970"/>
    </source>
</evidence>
<feature type="transmembrane region" description="Helical" evidence="9">
    <location>
        <begin position="185"/>
        <end position="205"/>
    </location>
</feature>
<dbReference type="Pfam" id="PF00528">
    <property type="entry name" value="BPD_transp_1"/>
    <property type="match status" value="1"/>
</dbReference>
<keyword evidence="8 9" id="KW-0472">Membrane</keyword>
<comment type="subcellular location">
    <subcellularLocation>
        <location evidence="1 9">Cell membrane</location>
        <topology evidence="1 9">Multi-pass membrane protein</topology>
    </subcellularLocation>
</comment>
<dbReference type="Proteomes" id="UP000078287">
    <property type="component" value="Unassembled WGS sequence"/>
</dbReference>
<evidence type="ECO:0000256" key="5">
    <source>
        <dbReference type="ARBA" id="ARBA00022692"/>
    </source>
</evidence>
<name>A0A178M9I5_9CHLR</name>
<dbReference type="STRING" id="1707952.A6A03_15925"/>
<feature type="transmembrane region" description="Helical" evidence="9">
    <location>
        <begin position="23"/>
        <end position="44"/>
    </location>
</feature>
<keyword evidence="3 9" id="KW-0813">Transport</keyword>
<feature type="transmembrane region" description="Helical" evidence="9">
    <location>
        <begin position="128"/>
        <end position="150"/>
    </location>
</feature>
<evidence type="ECO:0000256" key="1">
    <source>
        <dbReference type="ARBA" id="ARBA00004651"/>
    </source>
</evidence>
<dbReference type="EMBL" id="LWQS01000062">
    <property type="protein sequence ID" value="OAN44867.1"/>
    <property type="molecule type" value="Genomic_DNA"/>
</dbReference>
<dbReference type="GO" id="GO:0043190">
    <property type="term" value="C:ATP-binding cassette (ABC) transporter complex"/>
    <property type="evidence" value="ECO:0007669"/>
    <property type="project" value="InterPro"/>
</dbReference>
<feature type="transmembrane region" description="Helical" evidence="9">
    <location>
        <begin position="366"/>
        <end position="391"/>
    </location>
</feature>
<dbReference type="InterPro" id="IPR043429">
    <property type="entry name" value="ArtM/GltK/GlnP/TcyL/YhdX-like"/>
</dbReference>
<feature type="transmembrane region" description="Helical" evidence="9">
    <location>
        <begin position="96"/>
        <end position="116"/>
    </location>
</feature>
<dbReference type="InterPro" id="IPR010065">
    <property type="entry name" value="AA_ABC_transptr_permease_3TM"/>
</dbReference>
<accession>A0A178M9I5</accession>
<keyword evidence="5 9" id="KW-0812">Transmembrane</keyword>
<dbReference type="AlphaFoldDB" id="A0A178M9I5"/>
<comment type="similarity">
    <text evidence="2">Belongs to the binding-protein-dependent transport system permease family. HisMQ subfamily.</text>
</comment>
<protein>
    <submittedName>
        <fullName evidence="11">Polar amino acid ABC transporter permease</fullName>
    </submittedName>
</protein>
<organism evidence="11 12">
    <name type="scientific">Chloroflexus islandicus</name>
    <dbReference type="NCBI Taxonomy" id="1707952"/>
    <lineage>
        <taxon>Bacteria</taxon>
        <taxon>Bacillati</taxon>
        <taxon>Chloroflexota</taxon>
        <taxon>Chloroflexia</taxon>
        <taxon>Chloroflexales</taxon>
        <taxon>Chloroflexineae</taxon>
        <taxon>Chloroflexaceae</taxon>
        <taxon>Chloroflexus</taxon>
    </lineage>
</organism>
<dbReference type="RefSeq" id="WP_066788760.1">
    <property type="nucleotide sequence ID" value="NZ_LWQS01000062.1"/>
</dbReference>
<dbReference type="PANTHER" id="PTHR30614">
    <property type="entry name" value="MEMBRANE COMPONENT OF AMINO ACID ABC TRANSPORTER"/>
    <property type="match status" value="1"/>
</dbReference>
<evidence type="ECO:0000256" key="2">
    <source>
        <dbReference type="ARBA" id="ARBA00010072"/>
    </source>
</evidence>
<dbReference type="GO" id="GO:0006865">
    <property type="term" value="P:amino acid transport"/>
    <property type="evidence" value="ECO:0007669"/>
    <property type="project" value="UniProtKB-KW"/>
</dbReference>
<evidence type="ECO:0000313" key="12">
    <source>
        <dbReference type="Proteomes" id="UP000078287"/>
    </source>
</evidence>
<dbReference type="OrthoDB" id="9805999at2"/>
<feature type="domain" description="ABC transmembrane type-1" evidence="10">
    <location>
        <begin position="92"/>
        <end position="384"/>
    </location>
</feature>
<evidence type="ECO:0000256" key="4">
    <source>
        <dbReference type="ARBA" id="ARBA00022475"/>
    </source>
</evidence>
<evidence type="ECO:0000313" key="11">
    <source>
        <dbReference type="EMBL" id="OAN44867.1"/>
    </source>
</evidence>
<comment type="caution">
    <text evidence="11">The sequence shown here is derived from an EMBL/GenBank/DDBJ whole genome shotgun (WGS) entry which is preliminary data.</text>
</comment>
<evidence type="ECO:0000259" key="10">
    <source>
        <dbReference type="PROSITE" id="PS50928"/>
    </source>
</evidence>
<dbReference type="CDD" id="cd06261">
    <property type="entry name" value="TM_PBP2"/>
    <property type="match status" value="1"/>
</dbReference>
<gene>
    <name evidence="11" type="ORF">A6A03_15925</name>
</gene>
<feature type="transmembrane region" description="Helical" evidence="9">
    <location>
        <begin position="265"/>
        <end position="288"/>
    </location>
</feature>
<dbReference type="Gene3D" id="1.10.3720.10">
    <property type="entry name" value="MetI-like"/>
    <property type="match status" value="1"/>
</dbReference>
<feature type="transmembrane region" description="Helical" evidence="9">
    <location>
        <begin position="56"/>
        <end position="76"/>
    </location>
</feature>
<dbReference type="PROSITE" id="PS50928">
    <property type="entry name" value="ABC_TM1"/>
    <property type="match status" value="1"/>
</dbReference>
<evidence type="ECO:0000256" key="3">
    <source>
        <dbReference type="ARBA" id="ARBA00022448"/>
    </source>
</evidence>
<keyword evidence="4" id="KW-1003">Cell membrane</keyword>
<dbReference type="InterPro" id="IPR000515">
    <property type="entry name" value="MetI-like"/>
</dbReference>
<keyword evidence="12" id="KW-1185">Reference proteome</keyword>
<evidence type="ECO:0000256" key="9">
    <source>
        <dbReference type="RuleBase" id="RU363032"/>
    </source>
</evidence>
<dbReference type="GO" id="GO:0022857">
    <property type="term" value="F:transmembrane transporter activity"/>
    <property type="evidence" value="ECO:0007669"/>
    <property type="project" value="InterPro"/>
</dbReference>
<proteinExistence type="inferred from homology"/>
<keyword evidence="7 9" id="KW-1133">Transmembrane helix</keyword>
<dbReference type="SUPFAM" id="SSF161098">
    <property type="entry name" value="MetI-like"/>
    <property type="match status" value="2"/>
</dbReference>
<reference evidence="11 12" key="1">
    <citation type="submission" date="2016-04" db="EMBL/GenBank/DDBJ databases">
        <title>Chloroflexus islandicus sp. nov., a thermophilic filamentous anoxygenic phototrophic bacterium from geyser Strokkur (Iceland).</title>
        <authorList>
            <person name="Gaisin V.A."/>
            <person name="Kalashnikov A.M."/>
            <person name="Sukhacheva M.V."/>
            <person name="Grouzdev D.S."/>
            <person name="Ivanov T.M."/>
            <person name="Kuznetsov B."/>
            <person name="Gorlenko V.M."/>
        </authorList>
    </citation>
    <scope>NUCLEOTIDE SEQUENCE [LARGE SCALE GENOMIC DNA]</scope>
    <source>
        <strain evidence="12">isl-2</strain>
    </source>
</reference>
<feature type="transmembrane region" description="Helical" evidence="9">
    <location>
        <begin position="342"/>
        <end position="360"/>
    </location>
</feature>
<feature type="transmembrane region" description="Helical" evidence="9">
    <location>
        <begin position="225"/>
        <end position="245"/>
    </location>
</feature>
<dbReference type="InterPro" id="IPR035906">
    <property type="entry name" value="MetI-like_sf"/>
</dbReference>
<dbReference type="PANTHER" id="PTHR30614:SF37">
    <property type="entry name" value="AMINO-ACID ABC TRANSPORTER PERMEASE PROTEIN YHDX-RELATED"/>
    <property type="match status" value="1"/>
</dbReference>
<evidence type="ECO:0000256" key="7">
    <source>
        <dbReference type="ARBA" id="ARBA00022989"/>
    </source>
</evidence>
<sequence>MAAGSPPLPSGKVTIPFYRDTRIIAIIVQIVFAIAVAALLWYLYSNMMNGLRQANLLPTFAFLSVPASFPIAESVIPYDPSMTYGRAFLVGILNTVRVAVIGIILATILGLILGIARLSDNWLLRNVALVYVEIVRNVPLLLQLIFWFSLTRLFPRIQESIDVGGLLYLHNRGVTLAWPQAASDFGAWMVWVYGGIVCGVVYYVIRRIQFARRDRPGVAMPQAFLIALGVAVIGFFTTYFVYGAWPVSLSIPELQRFNFVGGVTVTNSFAALLVGLVIYTAVFIGEIVRSGILAVSKGQREAARALGLTPGQTMRLVILPQALRVIIPPLTSQYLNLTKNSSLAVAIAYPDLFYVASTINNQTGQAVPVILMLMASYLSVSLLTSLFMNWYNRRIQLVER</sequence>
<keyword evidence="6" id="KW-0029">Amino-acid transport</keyword>